<comment type="caution">
    <text evidence="5">The sequence shown here is derived from an EMBL/GenBank/DDBJ whole genome shotgun (WGS) entry which is preliminary data.</text>
</comment>
<name>A0A5D8QBW9_9THEO</name>
<feature type="domain" description="SLH" evidence="3">
    <location>
        <begin position="649"/>
        <end position="689"/>
    </location>
</feature>
<organism evidence="5 6">
    <name type="scientific">Calorimonas adulescens</name>
    <dbReference type="NCBI Taxonomy" id="2606906"/>
    <lineage>
        <taxon>Bacteria</taxon>
        <taxon>Bacillati</taxon>
        <taxon>Bacillota</taxon>
        <taxon>Clostridia</taxon>
        <taxon>Thermoanaerobacterales</taxon>
        <taxon>Thermoanaerobacteraceae</taxon>
        <taxon>Calorimonas</taxon>
    </lineage>
</organism>
<dbReference type="InterPro" id="IPR032599">
    <property type="entry name" value="YcdB/YcdC_rep_domain"/>
</dbReference>
<dbReference type="AlphaFoldDB" id="A0A5D8QBW9"/>
<dbReference type="InterPro" id="IPR001119">
    <property type="entry name" value="SLH_dom"/>
</dbReference>
<keyword evidence="6" id="KW-1185">Reference proteome</keyword>
<feature type="chain" id="PRO_5023133014" description="Peptidase" evidence="2">
    <location>
        <begin position="25"/>
        <end position="700"/>
    </location>
</feature>
<accession>A0A5D8QBW9</accession>
<keyword evidence="1" id="KW-0677">Repeat</keyword>
<feature type="domain" description="YcdB/YcdC repeated" evidence="4">
    <location>
        <begin position="75"/>
        <end position="188"/>
    </location>
</feature>
<dbReference type="Proteomes" id="UP000322976">
    <property type="component" value="Unassembled WGS sequence"/>
</dbReference>
<evidence type="ECO:0000313" key="5">
    <source>
        <dbReference type="EMBL" id="TZE81023.1"/>
    </source>
</evidence>
<evidence type="ECO:0008006" key="7">
    <source>
        <dbReference type="Google" id="ProtNLM"/>
    </source>
</evidence>
<dbReference type="Pfam" id="PF00395">
    <property type="entry name" value="SLH"/>
    <property type="match status" value="1"/>
</dbReference>
<reference evidence="5 6" key="1">
    <citation type="submission" date="2019-08" db="EMBL/GenBank/DDBJ databases">
        <title>Calorimonas adulescens gen. nov., sp. nov., an anaerobic thermophilic bacterium from Sakhalin hot spring.</title>
        <authorList>
            <person name="Khomyakova M.A."/>
            <person name="Merkel A.Y."/>
            <person name="Novikov A."/>
            <person name="Bonch-Osmolovskaya E.A."/>
            <person name="Slobodkin A.I."/>
        </authorList>
    </citation>
    <scope>NUCLEOTIDE SEQUENCE [LARGE SCALE GENOMIC DNA]</scope>
    <source>
        <strain evidence="5 6">A05MB</strain>
    </source>
</reference>
<dbReference type="RefSeq" id="WP_149546003.1">
    <property type="nucleotide sequence ID" value="NZ_VTPS01000019.1"/>
</dbReference>
<evidence type="ECO:0000256" key="1">
    <source>
        <dbReference type="ARBA" id="ARBA00022737"/>
    </source>
</evidence>
<evidence type="ECO:0000256" key="2">
    <source>
        <dbReference type="SAM" id="SignalP"/>
    </source>
</evidence>
<evidence type="ECO:0000259" key="3">
    <source>
        <dbReference type="Pfam" id="PF00395"/>
    </source>
</evidence>
<gene>
    <name evidence="5" type="ORF">FWJ32_11005</name>
</gene>
<protein>
    <recommendedName>
        <fullName evidence="7">Peptidase</fullName>
    </recommendedName>
</protein>
<evidence type="ECO:0000313" key="6">
    <source>
        <dbReference type="Proteomes" id="UP000322976"/>
    </source>
</evidence>
<proteinExistence type="predicted"/>
<dbReference type="EMBL" id="VTPS01000019">
    <property type="protein sequence ID" value="TZE81023.1"/>
    <property type="molecule type" value="Genomic_DNA"/>
</dbReference>
<evidence type="ECO:0000259" key="4">
    <source>
        <dbReference type="Pfam" id="PF16244"/>
    </source>
</evidence>
<feature type="signal peptide" evidence="2">
    <location>
        <begin position="1"/>
        <end position="24"/>
    </location>
</feature>
<keyword evidence="2" id="KW-0732">Signal</keyword>
<dbReference type="Pfam" id="PF16244">
    <property type="entry name" value="DUF4901"/>
    <property type="match status" value="1"/>
</dbReference>
<sequence>MKKLLSFILSLAMLLSIAVMPAFAEEVPAYSSDQAKKLISKISGVDASKISANLGQRYDAPGQAWNLYFYDNLVNVSATVDATTGELVNYGYYLNYYPGDKNDNVPNYTRDELIDTALDFIKEYAPDKYDKIDKKTDYQYGSFNYKSGQTVYFYHFKRNLDQFKDLNQGIDISVDATTGKVCSFNLNWTDIDKIDMTGVLSEEEASKRLDEVMGTYLVQAQIWRDGKGSENRLLYEPANNAGIYPLPMGIDAKTGAPVSYNGDSFEAGKREEYSVNNAVVLESLGKMDEKKAKDFAEQYLKDIGRDPSKAQLGVSINDGYLYNGENLKVYNIYGNYGDEKGSFNFSAVIDSETGRILNLSYGEWPNMPGSPQADGKGVGMDKAVEIAKDYISRFKLPFKNALVVSGKDYNYTVNFIMYEDGVLYPMNSVNVNINNEGNIVGFNMNFSAVDKPDTSGVITLEKAKEVLSKYQKLQLSFVIPRDNYTGNPKGDPIPVYQLSYINGYGIDAKTGEFVGYDNSAKPVPEDEKFDPYGTVRGDKNERVLKIFIDTGIMPQPIPAPTEKATAGQAAQVLFKAFTPGYYAKPMMEGAADASPEGNALEALKDYGVIKEDVKPSDTVTRAQLALWLARATGYDKLTNSDVAFSTTVKDIDGLGKEIKNSIAIVTSLKVMDAENGKFKPDDPVTFSDFCAAVYNAMKNM</sequence>